<evidence type="ECO:0000259" key="2">
    <source>
        <dbReference type="Pfam" id="PF05175"/>
    </source>
</evidence>
<dbReference type="InterPro" id="IPR007848">
    <property type="entry name" value="Small_mtfrase_dom"/>
</dbReference>
<dbReference type="Gene3D" id="3.40.50.150">
    <property type="entry name" value="Vaccinia Virus protein VP39"/>
    <property type="match status" value="1"/>
</dbReference>
<accession>A0A8J2SMH6</accession>
<comment type="caution">
    <text evidence="3">The sequence shown here is derived from an EMBL/GenBank/DDBJ whole genome shotgun (WGS) entry which is preliminary data.</text>
</comment>
<dbReference type="EMBL" id="CAKKNE010000003">
    <property type="protein sequence ID" value="CAH0370591.1"/>
    <property type="molecule type" value="Genomic_DNA"/>
</dbReference>
<dbReference type="PROSITE" id="PS00092">
    <property type="entry name" value="N6_MTASE"/>
    <property type="match status" value="1"/>
</dbReference>
<feature type="domain" description="Methyltransferase small" evidence="2">
    <location>
        <begin position="170"/>
        <end position="294"/>
    </location>
</feature>
<keyword evidence="4" id="KW-1185">Reference proteome</keyword>
<gene>
    <name evidence="3" type="ORF">PECAL_3P04870</name>
</gene>
<dbReference type="CDD" id="cd02440">
    <property type="entry name" value="AdoMet_MTases"/>
    <property type="match status" value="1"/>
</dbReference>
<evidence type="ECO:0000313" key="4">
    <source>
        <dbReference type="Proteomes" id="UP000789595"/>
    </source>
</evidence>
<dbReference type="PANTHER" id="PTHR47739:SF1">
    <property type="entry name" value="TRNA1(VAL) (ADENINE(37)-N6)-METHYLTRANSFERASE"/>
    <property type="match status" value="1"/>
</dbReference>
<dbReference type="InterPro" id="IPR029063">
    <property type="entry name" value="SAM-dependent_MTases_sf"/>
</dbReference>
<sequence>MLRYLFLATLTNAWLLESFRQAPPPQAIVDARAIRDALRNAGYTSRALGARVLGGTPVAAAAAPTQVLRRTPEGRAPPRDDEVDALIALFALGLSVEKGELSAATYDAVAPLLAEDMTARCMVAPVGALRDTGDDLYILTDWPPEKRLITDEEPCMYLGPDSLALADLASSLAKGKRVADVCAGSGIQGLVATRAGAASIRWVEAEARAAAFCRLNGALNCVEGDVVVDRVNDVADGTYDLILANPPYVATPSSLSYDAFAAGGPDGYAVLCDVVTYASKHLAEDGLLACVFELNGPPETLFAKVALAWASGGAMHARCCVVHDVLTERTSPKAVAERRGGAQSEAWLANYREQNINCVANAVLLLGRTSGGGFDWAEGACGRAWAPPPSNVEARQAVDQALRWVRDV</sequence>
<evidence type="ECO:0000256" key="1">
    <source>
        <dbReference type="SAM" id="SignalP"/>
    </source>
</evidence>
<protein>
    <recommendedName>
        <fullName evidence="2">Methyltransferase small domain-containing protein</fullName>
    </recommendedName>
</protein>
<dbReference type="PANTHER" id="PTHR47739">
    <property type="entry name" value="TRNA1(VAL) (ADENINE(37)-N6)-METHYLTRANSFERASE"/>
    <property type="match status" value="1"/>
</dbReference>
<name>A0A8J2SMH6_9STRA</name>
<dbReference type="Proteomes" id="UP000789595">
    <property type="component" value="Unassembled WGS sequence"/>
</dbReference>
<dbReference type="GO" id="GO:0003676">
    <property type="term" value="F:nucleic acid binding"/>
    <property type="evidence" value="ECO:0007669"/>
    <property type="project" value="InterPro"/>
</dbReference>
<feature type="chain" id="PRO_5035318791" description="Methyltransferase small domain-containing protein" evidence="1">
    <location>
        <begin position="19"/>
        <end position="408"/>
    </location>
</feature>
<dbReference type="AlphaFoldDB" id="A0A8J2SMH6"/>
<proteinExistence type="predicted"/>
<keyword evidence="1" id="KW-0732">Signal</keyword>
<feature type="signal peptide" evidence="1">
    <location>
        <begin position="1"/>
        <end position="18"/>
    </location>
</feature>
<dbReference type="Pfam" id="PF05175">
    <property type="entry name" value="MTS"/>
    <property type="match status" value="1"/>
</dbReference>
<organism evidence="3 4">
    <name type="scientific">Pelagomonas calceolata</name>
    <dbReference type="NCBI Taxonomy" id="35677"/>
    <lineage>
        <taxon>Eukaryota</taxon>
        <taxon>Sar</taxon>
        <taxon>Stramenopiles</taxon>
        <taxon>Ochrophyta</taxon>
        <taxon>Pelagophyceae</taxon>
        <taxon>Pelagomonadales</taxon>
        <taxon>Pelagomonadaceae</taxon>
        <taxon>Pelagomonas</taxon>
    </lineage>
</organism>
<reference evidence="3" key="1">
    <citation type="submission" date="2021-11" db="EMBL/GenBank/DDBJ databases">
        <authorList>
            <consortium name="Genoscope - CEA"/>
            <person name="William W."/>
        </authorList>
    </citation>
    <scope>NUCLEOTIDE SEQUENCE</scope>
</reference>
<dbReference type="GO" id="GO:0008757">
    <property type="term" value="F:S-adenosylmethionine-dependent methyltransferase activity"/>
    <property type="evidence" value="ECO:0007669"/>
    <property type="project" value="UniProtKB-ARBA"/>
</dbReference>
<dbReference type="OrthoDB" id="269872at2759"/>
<dbReference type="GO" id="GO:0032259">
    <property type="term" value="P:methylation"/>
    <property type="evidence" value="ECO:0007669"/>
    <property type="project" value="InterPro"/>
</dbReference>
<evidence type="ECO:0000313" key="3">
    <source>
        <dbReference type="EMBL" id="CAH0370591.1"/>
    </source>
</evidence>
<dbReference type="InterPro" id="IPR050210">
    <property type="entry name" value="tRNA_Adenine-N(6)_MTase"/>
</dbReference>
<dbReference type="SUPFAM" id="SSF53335">
    <property type="entry name" value="S-adenosyl-L-methionine-dependent methyltransferases"/>
    <property type="match status" value="1"/>
</dbReference>
<dbReference type="InterPro" id="IPR002052">
    <property type="entry name" value="DNA_methylase_N6_adenine_CS"/>
</dbReference>